<feature type="region of interest" description="Disordered" evidence="1">
    <location>
        <begin position="592"/>
        <end position="644"/>
    </location>
</feature>
<sequence>AQSCLSYLKSREVFLYKMMGDPAHRSMLYFLEVLMNVDSPDGVRLTSLSQHFHSRHFTQDMREAVASAGGLKPFLQKYPSLFRVNGESVSAVSLDGALSQISGDTAATAASSSSSSSTMAAAAAQAAAAAAAAASSSGSGRSQHHNGGRRDSIGSNNSARSGSDAAAALHSVSGDPNDFARETEAVRFFQTRLSRREDRWVPIKSLAGHLSQAPPEIRAVVGPQAEFARFLARHRHVFELQGELVGLRDTFAAHCLSGGGVGGSGAGGSSQRHQQQQLQSRNRGSGNLGGGLHHSQSARMARPKSLVMPSCSGDQRSSGKSLPTTPTSTAGPGGGSSSGGLSSSISGGAGPVSMTAAEYKTVMFLRKVLERKGGLLSIPQLFSVLSRSGEGAEQARNLIGWTQIELEEFLRKQSLFFDIHPADGSVSCRRAQKLNIIITGGRRSNRDGKSGAGGGGSAGVDQTAPRTLTNRRGRVFHCARLWGIIDLGRHEHVFFDKSIFKHVDDLQKHFKMNEILYFNAILAPKESRAKWRATQVWKEADRAVMERLSGGALTAAASAVKSPLGPEPLDSLELADDIKFLSDIDETELRRVLQDDADSRTSSSVPSPVLTPDLSEGKDEPPPPTLHQQPPQPTPSGSTSGGCCSRCQAPTTPAACNGGRKMVTMATQTLSTGEIMATQIFHDP</sequence>
<dbReference type="STRING" id="282301.A0A267EF48"/>
<dbReference type="Pfam" id="PF23713">
    <property type="entry name" value="WHD_Egal"/>
    <property type="match status" value="3"/>
</dbReference>
<feature type="domain" description="Egal-1 winged helix" evidence="2">
    <location>
        <begin position="359"/>
        <end position="427"/>
    </location>
</feature>
<reference evidence="3 4" key="1">
    <citation type="submission" date="2017-06" db="EMBL/GenBank/DDBJ databases">
        <title>A platform for efficient transgenesis in Macrostomum lignano, a flatworm model organism for stem cell research.</title>
        <authorList>
            <person name="Berezikov E."/>
        </authorList>
    </citation>
    <scope>NUCLEOTIDE SEQUENCE [LARGE SCALE GENOMIC DNA]</scope>
    <source>
        <strain evidence="3">DV1</strain>
        <tissue evidence="3">Whole organism</tissue>
    </source>
</reference>
<keyword evidence="4" id="KW-1185">Reference proteome</keyword>
<feature type="compositionally biased region" description="Low complexity" evidence="1">
    <location>
        <begin position="321"/>
        <end position="330"/>
    </location>
</feature>
<dbReference type="InterPro" id="IPR056589">
    <property type="entry name" value="WH_Egal-1"/>
</dbReference>
<evidence type="ECO:0000313" key="4">
    <source>
        <dbReference type="Proteomes" id="UP000215902"/>
    </source>
</evidence>
<dbReference type="AlphaFoldDB" id="A0A267EF48"/>
<feature type="region of interest" description="Disordered" evidence="1">
    <location>
        <begin position="135"/>
        <end position="176"/>
    </location>
</feature>
<dbReference type="OrthoDB" id="26838at2759"/>
<feature type="compositionally biased region" description="Low complexity" evidence="1">
    <location>
        <begin position="600"/>
        <end position="614"/>
    </location>
</feature>
<name>A0A267EF48_9PLAT</name>
<feature type="compositionally biased region" description="Pro residues" evidence="1">
    <location>
        <begin position="622"/>
        <end position="634"/>
    </location>
</feature>
<feature type="non-terminal residue" evidence="3">
    <location>
        <position position="1"/>
    </location>
</feature>
<protein>
    <recommendedName>
        <fullName evidence="2">Egal-1 winged helix domain-containing protein</fullName>
    </recommendedName>
</protein>
<feature type="domain" description="Egal-1 winged helix" evidence="2">
    <location>
        <begin position="184"/>
        <end position="249"/>
    </location>
</feature>
<evidence type="ECO:0000256" key="1">
    <source>
        <dbReference type="SAM" id="MobiDB-lite"/>
    </source>
</evidence>
<accession>A0A267EF48</accession>
<dbReference type="Proteomes" id="UP000215902">
    <property type="component" value="Unassembled WGS sequence"/>
</dbReference>
<feature type="region of interest" description="Disordered" evidence="1">
    <location>
        <begin position="262"/>
        <end position="345"/>
    </location>
</feature>
<dbReference type="EMBL" id="NIVC01002186">
    <property type="protein sequence ID" value="PAA60161.1"/>
    <property type="molecule type" value="Genomic_DNA"/>
</dbReference>
<comment type="caution">
    <text evidence="3">The sequence shown here is derived from an EMBL/GenBank/DDBJ whole genome shotgun (WGS) entry which is preliminary data.</text>
</comment>
<gene>
    <name evidence="3" type="ORF">BOX15_Mlig015220g2</name>
</gene>
<evidence type="ECO:0000313" key="3">
    <source>
        <dbReference type="EMBL" id="PAA60161.1"/>
    </source>
</evidence>
<evidence type="ECO:0000259" key="2">
    <source>
        <dbReference type="Pfam" id="PF23713"/>
    </source>
</evidence>
<feature type="region of interest" description="Disordered" evidence="1">
    <location>
        <begin position="441"/>
        <end position="464"/>
    </location>
</feature>
<proteinExistence type="predicted"/>
<organism evidence="3 4">
    <name type="scientific">Macrostomum lignano</name>
    <dbReference type="NCBI Taxonomy" id="282301"/>
    <lineage>
        <taxon>Eukaryota</taxon>
        <taxon>Metazoa</taxon>
        <taxon>Spiralia</taxon>
        <taxon>Lophotrochozoa</taxon>
        <taxon>Platyhelminthes</taxon>
        <taxon>Rhabditophora</taxon>
        <taxon>Macrostomorpha</taxon>
        <taxon>Macrostomida</taxon>
        <taxon>Macrostomidae</taxon>
        <taxon>Macrostomum</taxon>
    </lineage>
</organism>
<feature type="domain" description="Egal-1 winged helix" evidence="2">
    <location>
        <begin position="24"/>
        <end position="92"/>
    </location>
</feature>
<feature type="compositionally biased region" description="Low complexity" evidence="1">
    <location>
        <begin position="269"/>
        <end position="285"/>
    </location>
</feature>